<dbReference type="RefSeq" id="WP_109459149.1">
    <property type="nucleotide sequence ID" value="NZ_QFBC01000006.1"/>
</dbReference>
<dbReference type="Pfam" id="PF06169">
    <property type="entry name" value="DUF982"/>
    <property type="match status" value="1"/>
</dbReference>
<protein>
    <submittedName>
        <fullName evidence="1">DUF982 domain-containing protein</fullName>
    </submittedName>
</protein>
<comment type="caution">
    <text evidence="1">The sequence shown here is derived from an EMBL/GenBank/DDBJ whole genome shotgun (WGS) entry which is preliminary data.</text>
</comment>
<dbReference type="OrthoDB" id="7950883at2"/>
<dbReference type="InterPro" id="IPR010385">
    <property type="entry name" value="DUF982"/>
</dbReference>
<accession>A0A2U2DQ83</accession>
<dbReference type="Proteomes" id="UP000245252">
    <property type="component" value="Unassembled WGS sequence"/>
</dbReference>
<evidence type="ECO:0000313" key="1">
    <source>
        <dbReference type="EMBL" id="PWE55451.1"/>
    </source>
</evidence>
<proteinExistence type="predicted"/>
<dbReference type="AlphaFoldDB" id="A0A2U2DQ83"/>
<evidence type="ECO:0000313" key="2">
    <source>
        <dbReference type="Proteomes" id="UP000245252"/>
    </source>
</evidence>
<gene>
    <name evidence="1" type="ORF">DEM27_15465</name>
</gene>
<keyword evidence="2" id="KW-1185">Reference proteome</keyword>
<name>A0A2U2DQ83_9HYPH</name>
<dbReference type="EMBL" id="QFBC01000006">
    <property type="protein sequence ID" value="PWE55451.1"/>
    <property type="molecule type" value="Genomic_DNA"/>
</dbReference>
<organism evidence="1 2">
    <name type="scientific">Metarhizobium album</name>
    <dbReference type="NCBI Taxonomy" id="2182425"/>
    <lineage>
        <taxon>Bacteria</taxon>
        <taxon>Pseudomonadati</taxon>
        <taxon>Pseudomonadota</taxon>
        <taxon>Alphaproteobacteria</taxon>
        <taxon>Hyphomicrobiales</taxon>
        <taxon>Rhizobiaceae</taxon>
        <taxon>Metarhizobium</taxon>
    </lineage>
</organism>
<dbReference type="Gene3D" id="6.10.250.730">
    <property type="match status" value="1"/>
</dbReference>
<sequence length="79" mass="8715">MIDGFEAIVLSHQVDGRYCTINSARTAAVYLRRNWPAKRGPAHKTALRTCLDALNRKEHPDAARAAFLAALREAGIGLR</sequence>
<reference evidence="1 2" key="1">
    <citation type="submission" date="2018-05" db="EMBL/GenBank/DDBJ databases">
        <title>The draft genome of strain NS-104.</title>
        <authorList>
            <person name="Hang P."/>
            <person name="Jiang J."/>
        </authorList>
    </citation>
    <scope>NUCLEOTIDE SEQUENCE [LARGE SCALE GENOMIC DNA]</scope>
    <source>
        <strain evidence="1 2">NS-104</strain>
    </source>
</reference>